<dbReference type="GO" id="GO:0016020">
    <property type="term" value="C:membrane"/>
    <property type="evidence" value="ECO:0007669"/>
    <property type="project" value="TreeGrafter"/>
</dbReference>
<reference evidence="5" key="2">
    <citation type="submission" date="2015-01" db="EMBL/GenBank/DDBJ databases">
        <title>Evolutionary Origins and Diversification of the Mycorrhizal Mutualists.</title>
        <authorList>
            <consortium name="DOE Joint Genome Institute"/>
            <consortium name="Mycorrhizal Genomics Consortium"/>
            <person name="Kohler A."/>
            <person name="Kuo A."/>
            <person name="Nagy L.G."/>
            <person name="Floudas D."/>
            <person name="Copeland A."/>
            <person name="Barry K.W."/>
            <person name="Cichocki N."/>
            <person name="Veneault-Fourrey C."/>
            <person name="LaButti K."/>
            <person name="Lindquist E.A."/>
            <person name="Lipzen A."/>
            <person name="Lundell T."/>
            <person name="Morin E."/>
            <person name="Murat C."/>
            <person name="Riley R."/>
            <person name="Ohm R."/>
            <person name="Sun H."/>
            <person name="Tunlid A."/>
            <person name="Henrissat B."/>
            <person name="Grigoriev I.V."/>
            <person name="Hibbett D.S."/>
            <person name="Martin F."/>
        </authorList>
    </citation>
    <scope>NUCLEOTIDE SEQUENCE [LARGE SCALE GENOMIC DNA]</scope>
    <source>
        <strain evidence="5">F 1598</strain>
    </source>
</reference>
<sequence>QDNILFGEPFDEGRYNEILEQCTLEPDIAHFEAGDSTEVGEYGITLSGGQKAWITLARAIYSHARTLLLDDVLAALD</sequence>
<dbReference type="OrthoDB" id="6500128at2759"/>
<dbReference type="InterPro" id="IPR027417">
    <property type="entry name" value="P-loop_NTPase"/>
</dbReference>
<proteinExistence type="predicted"/>
<feature type="non-terminal residue" evidence="4">
    <location>
        <position position="1"/>
    </location>
</feature>
<dbReference type="AlphaFoldDB" id="A0A0C3AFX8"/>
<evidence type="ECO:0000256" key="1">
    <source>
        <dbReference type="ARBA" id="ARBA00022741"/>
    </source>
</evidence>
<feature type="non-terminal residue" evidence="4">
    <location>
        <position position="77"/>
    </location>
</feature>
<evidence type="ECO:0000313" key="5">
    <source>
        <dbReference type="Proteomes" id="UP000054166"/>
    </source>
</evidence>
<organism evidence="4 5">
    <name type="scientific">Piloderma croceum (strain F 1598)</name>
    <dbReference type="NCBI Taxonomy" id="765440"/>
    <lineage>
        <taxon>Eukaryota</taxon>
        <taxon>Fungi</taxon>
        <taxon>Dikarya</taxon>
        <taxon>Basidiomycota</taxon>
        <taxon>Agaricomycotina</taxon>
        <taxon>Agaricomycetes</taxon>
        <taxon>Agaricomycetidae</taxon>
        <taxon>Atheliales</taxon>
        <taxon>Atheliaceae</taxon>
        <taxon>Piloderma</taxon>
    </lineage>
</organism>
<dbReference type="Gene3D" id="3.40.50.300">
    <property type="entry name" value="P-loop containing nucleotide triphosphate hydrolases"/>
    <property type="match status" value="1"/>
</dbReference>
<keyword evidence="1" id="KW-0547">Nucleotide-binding</keyword>
<keyword evidence="2" id="KW-0067">ATP-binding</keyword>
<reference evidence="4 5" key="1">
    <citation type="submission" date="2014-04" db="EMBL/GenBank/DDBJ databases">
        <authorList>
            <consortium name="DOE Joint Genome Institute"/>
            <person name="Kuo A."/>
            <person name="Tarkka M."/>
            <person name="Buscot F."/>
            <person name="Kohler A."/>
            <person name="Nagy L.G."/>
            <person name="Floudas D."/>
            <person name="Copeland A."/>
            <person name="Barry K.W."/>
            <person name="Cichocki N."/>
            <person name="Veneault-Fourrey C."/>
            <person name="LaButti K."/>
            <person name="Lindquist E.A."/>
            <person name="Lipzen A."/>
            <person name="Lundell T."/>
            <person name="Morin E."/>
            <person name="Murat C."/>
            <person name="Sun H."/>
            <person name="Tunlid A."/>
            <person name="Henrissat B."/>
            <person name="Grigoriev I.V."/>
            <person name="Hibbett D.S."/>
            <person name="Martin F."/>
            <person name="Nordberg H.P."/>
            <person name="Cantor M.N."/>
            <person name="Hua S.X."/>
        </authorList>
    </citation>
    <scope>NUCLEOTIDE SEQUENCE [LARGE SCALE GENOMIC DNA]</scope>
    <source>
        <strain evidence="4 5">F 1598</strain>
    </source>
</reference>
<dbReference type="InterPro" id="IPR050173">
    <property type="entry name" value="ABC_transporter_C-like"/>
</dbReference>
<accession>A0A0C3AFX8</accession>
<dbReference type="GO" id="GO:0016887">
    <property type="term" value="F:ATP hydrolysis activity"/>
    <property type="evidence" value="ECO:0007669"/>
    <property type="project" value="InterPro"/>
</dbReference>
<dbReference type="GO" id="GO:0042626">
    <property type="term" value="F:ATPase-coupled transmembrane transporter activity"/>
    <property type="evidence" value="ECO:0007669"/>
    <property type="project" value="TreeGrafter"/>
</dbReference>
<dbReference type="HOGENOM" id="CLU_180489_0_0_1"/>
<dbReference type="GO" id="GO:0005524">
    <property type="term" value="F:ATP binding"/>
    <property type="evidence" value="ECO:0007669"/>
    <property type="project" value="UniProtKB-KW"/>
</dbReference>
<evidence type="ECO:0000256" key="2">
    <source>
        <dbReference type="ARBA" id="ARBA00022840"/>
    </source>
</evidence>
<dbReference type="SUPFAM" id="SSF52540">
    <property type="entry name" value="P-loop containing nucleoside triphosphate hydrolases"/>
    <property type="match status" value="1"/>
</dbReference>
<dbReference type="EMBL" id="KN833110">
    <property type="protein sequence ID" value="KIM72713.1"/>
    <property type="molecule type" value="Genomic_DNA"/>
</dbReference>
<dbReference type="InterPro" id="IPR003439">
    <property type="entry name" value="ABC_transporter-like_ATP-bd"/>
</dbReference>
<dbReference type="STRING" id="765440.A0A0C3AFX8"/>
<keyword evidence="5" id="KW-1185">Reference proteome</keyword>
<protein>
    <recommendedName>
        <fullName evidence="3">ABC transporter domain-containing protein</fullName>
    </recommendedName>
</protein>
<gene>
    <name evidence="4" type="ORF">PILCRDRAFT_54154</name>
</gene>
<dbReference type="Proteomes" id="UP000054166">
    <property type="component" value="Unassembled WGS sequence"/>
</dbReference>
<dbReference type="PANTHER" id="PTHR24223">
    <property type="entry name" value="ATP-BINDING CASSETTE SUB-FAMILY C"/>
    <property type="match status" value="1"/>
</dbReference>
<evidence type="ECO:0000313" key="4">
    <source>
        <dbReference type="EMBL" id="KIM72713.1"/>
    </source>
</evidence>
<dbReference type="Pfam" id="PF00005">
    <property type="entry name" value="ABC_tran"/>
    <property type="match status" value="1"/>
</dbReference>
<feature type="domain" description="ABC transporter" evidence="3">
    <location>
        <begin position="27"/>
        <end position="72"/>
    </location>
</feature>
<name>A0A0C3AFX8_PILCF</name>
<evidence type="ECO:0000259" key="3">
    <source>
        <dbReference type="Pfam" id="PF00005"/>
    </source>
</evidence>
<dbReference type="InParanoid" id="A0A0C3AFX8"/>